<evidence type="ECO:0000256" key="1">
    <source>
        <dbReference type="ARBA" id="ARBA00000448"/>
    </source>
</evidence>
<keyword evidence="9" id="KW-0624">Polysaccharide degradation</keyword>
<dbReference type="PANTHER" id="PTHR30620">
    <property type="entry name" value="PERIPLASMIC BETA-GLUCOSIDASE-RELATED"/>
    <property type="match status" value="1"/>
</dbReference>
<evidence type="ECO:0000256" key="9">
    <source>
        <dbReference type="ARBA" id="ARBA00023326"/>
    </source>
</evidence>
<dbReference type="InterPro" id="IPR013783">
    <property type="entry name" value="Ig-like_fold"/>
</dbReference>
<dbReference type="SMART" id="SM01217">
    <property type="entry name" value="Fn3_like"/>
    <property type="match status" value="1"/>
</dbReference>
<dbReference type="GO" id="GO:0008422">
    <property type="term" value="F:beta-glucosidase activity"/>
    <property type="evidence" value="ECO:0007669"/>
    <property type="project" value="UniProtKB-EC"/>
</dbReference>
<gene>
    <name evidence="12" type="ORF">PCON_07297</name>
</gene>
<dbReference type="InterPro" id="IPR001764">
    <property type="entry name" value="Glyco_hydro_3_N"/>
</dbReference>
<feature type="domain" description="Fibronectin type III-like" evidence="11">
    <location>
        <begin position="700"/>
        <end position="769"/>
    </location>
</feature>
<dbReference type="EMBL" id="HF935364">
    <property type="protein sequence ID" value="CCX07708.1"/>
    <property type="molecule type" value="Genomic_DNA"/>
</dbReference>
<evidence type="ECO:0000256" key="4">
    <source>
        <dbReference type="ARBA" id="ARBA00022729"/>
    </source>
</evidence>
<dbReference type="GO" id="GO:0009251">
    <property type="term" value="P:glucan catabolic process"/>
    <property type="evidence" value="ECO:0007669"/>
    <property type="project" value="TreeGrafter"/>
</dbReference>
<dbReference type="Proteomes" id="UP000018144">
    <property type="component" value="Unassembled WGS sequence"/>
</dbReference>
<evidence type="ECO:0000256" key="8">
    <source>
        <dbReference type="ARBA" id="ARBA00023295"/>
    </source>
</evidence>
<evidence type="ECO:0000256" key="7">
    <source>
        <dbReference type="ARBA" id="ARBA00023277"/>
    </source>
</evidence>
<keyword evidence="5" id="KW-0378">Hydrolase</keyword>
<protein>
    <recommendedName>
        <fullName evidence="3">beta-glucosidase</fullName>
        <ecNumber evidence="3">3.2.1.21</ecNumber>
    </recommendedName>
</protein>
<organism evidence="12 13">
    <name type="scientific">Pyronema omphalodes (strain CBS 100304)</name>
    <name type="common">Pyronema confluens</name>
    <dbReference type="NCBI Taxonomy" id="1076935"/>
    <lineage>
        <taxon>Eukaryota</taxon>
        <taxon>Fungi</taxon>
        <taxon>Dikarya</taxon>
        <taxon>Ascomycota</taxon>
        <taxon>Pezizomycotina</taxon>
        <taxon>Pezizomycetes</taxon>
        <taxon>Pezizales</taxon>
        <taxon>Pyronemataceae</taxon>
        <taxon>Pyronema</taxon>
    </lineage>
</organism>
<dbReference type="PRINTS" id="PR00133">
    <property type="entry name" value="GLHYDRLASE3"/>
</dbReference>
<keyword evidence="7" id="KW-0119">Carbohydrate metabolism</keyword>
<keyword evidence="13" id="KW-1185">Reference proteome</keyword>
<dbReference type="InterPro" id="IPR036881">
    <property type="entry name" value="Glyco_hydro_3_C_sf"/>
</dbReference>
<dbReference type="OMA" id="MSAYHSY"/>
<dbReference type="Gene3D" id="3.40.50.1700">
    <property type="entry name" value="Glycoside hydrolase family 3 C-terminal domain"/>
    <property type="match status" value="1"/>
</dbReference>
<dbReference type="InterPro" id="IPR026891">
    <property type="entry name" value="Fn3-like"/>
</dbReference>
<dbReference type="FunFam" id="3.20.20.300:FF:000007">
    <property type="entry name" value="Lysosomal beta glucosidase"/>
    <property type="match status" value="1"/>
</dbReference>
<dbReference type="InterPro" id="IPR051915">
    <property type="entry name" value="Cellulose_Degrad_GH3"/>
</dbReference>
<dbReference type="InterPro" id="IPR002772">
    <property type="entry name" value="Glyco_hydro_3_C"/>
</dbReference>
<name>U4L0I9_PYROM</name>
<dbReference type="SUPFAM" id="SSF51445">
    <property type="entry name" value="(Trans)glycosidases"/>
    <property type="match status" value="1"/>
</dbReference>
<evidence type="ECO:0000256" key="10">
    <source>
        <dbReference type="SAM" id="SignalP"/>
    </source>
</evidence>
<comment type="similarity">
    <text evidence="2">Belongs to the glycosyl hydrolase 3 family.</text>
</comment>
<evidence type="ECO:0000256" key="6">
    <source>
        <dbReference type="ARBA" id="ARBA00023180"/>
    </source>
</evidence>
<dbReference type="Gene3D" id="2.60.40.10">
    <property type="entry name" value="Immunoglobulins"/>
    <property type="match status" value="1"/>
</dbReference>
<dbReference type="Gene3D" id="3.20.20.300">
    <property type="entry name" value="Glycoside hydrolase, family 3, N-terminal domain"/>
    <property type="match status" value="1"/>
</dbReference>
<dbReference type="InterPro" id="IPR017853">
    <property type="entry name" value="GH"/>
</dbReference>
<comment type="catalytic activity">
    <reaction evidence="1">
        <text>Hydrolysis of terminal, non-reducing beta-D-glucosyl residues with release of beta-D-glucose.</text>
        <dbReference type="EC" id="3.2.1.21"/>
    </reaction>
</comment>
<evidence type="ECO:0000313" key="12">
    <source>
        <dbReference type="EMBL" id="CCX07708.1"/>
    </source>
</evidence>
<dbReference type="SUPFAM" id="SSF52279">
    <property type="entry name" value="Beta-D-glucan exohydrolase, C-terminal domain"/>
    <property type="match status" value="1"/>
</dbReference>
<dbReference type="Pfam" id="PF00933">
    <property type="entry name" value="Glyco_hydro_3"/>
    <property type="match status" value="1"/>
</dbReference>
<reference evidence="12 13" key="1">
    <citation type="journal article" date="2013" name="PLoS Genet.">
        <title>The genome and development-dependent transcriptomes of Pyronema confluens: a window into fungal evolution.</title>
        <authorList>
            <person name="Traeger S."/>
            <person name="Altegoer F."/>
            <person name="Freitag M."/>
            <person name="Gabaldon T."/>
            <person name="Kempken F."/>
            <person name="Kumar A."/>
            <person name="Marcet-Houben M."/>
            <person name="Poggeler S."/>
            <person name="Stajich J.E."/>
            <person name="Nowrousian M."/>
        </authorList>
    </citation>
    <scope>NUCLEOTIDE SEQUENCE [LARGE SCALE GENOMIC DNA]</scope>
    <source>
        <strain evidence="13">CBS 100304</strain>
        <tissue evidence="12">Vegetative mycelium</tissue>
    </source>
</reference>
<dbReference type="OrthoDB" id="2123594at2759"/>
<evidence type="ECO:0000256" key="3">
    <source>
        <dbReference type="ARBA" id="ARBA00012744"/>
    </source>
</evidence>
<dbReference type="AlphaFoldDB" id="U4L0I9"/>
<dbReference type="EC" id="3.2.1.21" evidence="3"/>
<dbReference type="STRING" id="1076935.U4L0I9"/>
<sequence length="781" mass="86007">MRFSSAAFAGSLALAAAAQKNAVNTTSYQKYPYKNPSLPIADRVKNLLSLMTPEEKLGQLMQGDLSNWLNPDTGAFNRSGLVENMRYKTGQFYVGYPIPWDWLQRETERAQKYLVEETRLGIPALVQTEGIHGFLLANATIFNSPIAYACAWDPDLVHQLAAVVAKEAKALGVNHMFAPVVDLARELRFGRVEEMFGEDPYLSGEIGYAFVRGLQDNGVAATVKHFAAFGTPENGLNTAPVHGGERELRRTYLPAFKRAIIDAEAWSIMSAYHSYDGVPAIADYHILTEILQKEWGYKYHVMSDAGATDKICNDHGLCEKGDMETVTMLALTAGNHVEMGGGSFNYRTIPQLLAKGTLDQHYVDDAVSRVLMTKFKMGLFENPMPSTPQNQWKKLINSPEAVQLARRIDRESIVLLENRGVLPLNKKTLKSIAVIGPMAEGWMNYGDYVVKDASKRGITPLAGIKSALSNTTAKIIYAKGCDRWSNSESGFPEAIAAAKSAEVAVVIVGTWSRDQYELWQGLNATTGEHVDVHSLNLVGSQSSLIRQVLKANPNTIVIFSSGKPITEPWISTSSAALLQQFYPSEEGGNALADVLFGNYNPSGKLSVSFPRDVGTMPSYYDYLKGGRPIDAGMVYDNGTIVFGHQYVLNSPKPLYGFGFGRSYSSFEFSGLELDRKNATRTDKVQVKVKVKNTSNRRGAEVVQVYVTDKVASVVVPNMELKGFKKVMLEAGEEKEAVVVIDVKELGVWNTRHQYQVEKGEFVVKVGDSSDGIKQTASFWVA</sequence>
<evidence type="ECO:0000259" key="11">
    <source>
        <dbReference type="SMART" id="SM01217"/>
    </source>
</evidence>
<dbReference type="Pfam" id="PF01915">
    <property type="entry name" value="Glyco_hydro_3_C"/>
    <property type="match status" value="1"/>
</dbReference>
<dbReference type="FunFam" id="3.40.50.1700:FF:000009">
    <property type="entry name" value="Periplasmic beta-glucosidase"/>
    <property type="match status" value="1"/>
</dbReference>
<dbReference type="Pfam" id="PF14310">
    <property type="entry name" value="Fn3-like"/>
    <property type="match status" value="1"/>
</dbReference>
<dbReference type="eggNOG" id="ENOG502QQ55">
    <property type="taxonomic scope" value="Eukaryota"/>
</dbReference>
<evidence type="ECO:0000313" key="13">
    <source>
        <dbReference type="Proteomes" id="UP000018144"/>
    </source>
</evidence>
<dbReference type="PANTHER" id="PTHR30620:SF117">
    <property type="entry name" value="BETA-1,4-XYLOSIDASE (EUROFUNG)"/>
    <property type="match status" value="1"/>
</dbReference>
<accession>U4L0I9</accession>
<dbReference type="InterPro" id="IPR036962">
    <property type="entry name" value="Glyco_hydro_3_N_sf"/>
</dbReference>
<evidence type="ECO:0000256" key="2">
    <source>
        <dbReference type="ARBA" id="ARBA00005336"/>
    </source>
</evidence>
<feature type="chain" id="PRO_5004651563" description="beta-glucosidase" evidence="10">
    <location>
        <begin position="19"/>
        <end position="781"/>
    </location>
</feature>
<evidence type="ECO:0000256" key="5">
    <source>
        <dbReference type="ARBA" id="ARBA00022801"/>
    </source>
</evidence>
<keyword evidence="4 10" id="KW-0732">Signal</keyword>
<feature type="signal peptide" evidence="10">
    <location>
        <begin position="1"/>
        <end position="18"/>
    </location>
</feature>
<keyword evidence="6" id="KW-0325">Glycoprotein</keyword>
<proteinExistence type="inferred from homology"/>
<dbReference type="FunFam" id="2.60.40.10:FF:000495">
    <property type="entry name" value="Periplasmic beta-glucosidase"/>
    <property type="match status" value="1"/>
</dbReference>
<keyword evidence="8" id="KW-0326">Glycosidase</keyword>